<proteinExistence type="predicted"/>
<reference evidence="1 2" key="1">
    <citation type="submission" date="2016-10" db="EMBL/GenBank/DDBJ databases">
        <authorList>
            <person name="de Groot N.N."/>
        </authorList>
    </citation>
    <scope>NUCLEOTIDE SEQUENCE [LARGE SCALE GENOMIC DNA]</scope>
    <source>
        <strain evidence="1 2">L 420-91</strain>
    </source>
</reference>
<dbReference type="EMBL" id="FNDE01000007">
    <property type="protein sequence ID" value="SDG97998.1"/>
    <property type="molecule type" value="Genomic_DNA"/>
</dbReference>
<dbReference type="AlphaFoldDB" id="A0A1G7YN82"/>
<dbReference type="Proteomes" id="UP000198956">
    <property type="component" value="Unassembled WGS sequence"/>
</dbReference>
<evidence type="ECO:0000313" key="2">
    <source>
        <dbReference type="Proteomes" id="UP000198956"/>
    </source>
</evidence>
<evidence type="ECO:0000313" key="1">
    <source>
        <dbReference type="EMBL" id="SDG97998.1"/>
    </source>
</evidence>
<accession>A0A1G7YN82</accession>
<gene>
    <name evidence="1" type="ORF">SAMN04489735_100779</name>
</gene>
<organism evidence="1 2">
    <name type="scientific">Aneurinibacillus thermoaerophilus</name>
    <dbReference type="NCBI Taxonomy" id="143495"/>
    <lineage>
        <taxon>Bacteria</taxon>
        <taxon>Bacillati</taxon>
        <taxon>Bacillota</taxon>
        <taxon>Bacilli</taxon>
        <taxon>Bacillales</taxon>
        <taxon>Paenibacillaceae</taxon>
        <taxon>Aneurinibacillus group</taxon>
        <taxon>Aneurinibacillus</taxon>
    </lineage>
</organism>
<protein>
    <submittedName>
        <fullName evidence="1">Uncharacterized protein</fullName>
    </submittedName>
</protein>
<name>A0A1G7YN82_ANETH</name>
<sequence length="29" mass="3442">MEAIDWKDWEFPSVYEITLLLAQARGETE</sequence>